<feature type="domain" description="RanBP2-type" evidence="5">
    <location>
        <begin position="432"/>
        <end position="461"/>
    </location>
</feature>
<name>A0A6C0C2G8_9ZZZZ</name>
<evidence type="ECO:0000313" key="6">
    <source>
        <dbReference type="EMBL" id="QHS98502.1"/>
    </source>
</evidence>
<evidence type="ECO:0000256" key="4">
    <source>
        <dbReference type="SAM" id="MobiDB-lite"/>
    </source>
</evidence>
<protein>
    <recommendedName>
        <fullName evidence="5">RanBP2-type domain-containing protein</fullName>
    </recommendedName>
</protein>
<evidence type="ECO:0000259" key="5">
    <source>
        <dbReference type="PROSITE" id="PS50199"/>
    </source>
</evidence>
<accession>A0A6C0C2G8</accession>
<feature type="region of interest" description="Disordered" evidence="4">
    <location>
        <begin position="446"/>
        <end position="503"/>
    </location>
</feature>
<dbReference type="AlphaFoldDB" id="A0A6C0C2G8"/>
<feature type="compositionally biased region" description="Polar residues" evidence="4">
    <location>
        <begin position="488"/>
        <end position="498"/>
    </location>
</feature>
<dbReference type="PROSITE" id="PS01358">
    <property type="entry name" value="ZF_RANBP2_1"/>
    <property type="match status" value="1"/>
</dbReference>
<sequence>MPTYNLLPNKFSSKTINRREFDILKKLVVQKSKIPIQEINALLFTHIHAIGEFDSDFNILLKKMQDEIKRWKRSKIEWNFQNCKIIILVRMHFLNLLSDVNVYLDTQPFTNPIKLEWWQYKYTIPSIMDTTLDYDKNYYYVVPFPAEKFKEYEMWENMKEQNITYKHYYFSVYLTYLFNYTKMHYYDLLILIKTRLQELQELQGKLNRTEIDALKSIQKKLNQSVMEFVEKEIVDLTKKNKILFITMQTIQKISKVKKLELLKIEFPLVFTNEQITRESYNNVDFTNQLRNVFIIYEKLEKLSIDYYKMGEISRSNATTARVQNIIDNLMEMNQTHIVDAIKSQSSLFFDYNWENIETNLYLQSLSEERRRERELQRSTFRLEDDSQTWLEKQIENDPRRKIMGDNNLNEYMEQKISKQITIDEDLFATFEKEKFWSCKLCHEKNEPSLDSCKSCEQEKDNDKKAPTSPLTLEKKEQQPPTSPLTVEKPQQQPTTSPLTVEKPGPVLKLSTIKDKKTVDYNHIFYNPELLGIKSQIQYVPKQTLKQFWFNITIDTLLHELNNTIISLIENSFITKPTVLIEGGFASQLHTEAEYTTEDLDMTIYTKEDIDEDYIMGIMRLDDTRIKIFNKIISRINAFNNKLKTDKTKKQLLVSGAGIDGFETGLGIKIPEYNAGTNDNPIIEYLYKFSVYQPDTFYKNKNNEFIQQRGGPLAVCDIKFKNIKDFNGDNAMHFNYDSIFYIETKEHIIKKLTFLINKYNNDPAYKHKIPSWKNQLKKMTLTLTKQSGGNSNSIEQDIKKIRRNAQEIKKLLAGLNN</sequence>
<reference evidence="6" key="1">
    <citation type="journal article" date="2020" name="Nature">
        <title>Giant virus diversity and host interactions through global metagenomics.</title>
        <authorList>
            <person name="Schulz F."/>
            <person name="Roux S."/>
            <person name="Paez-Espino D."/>
            <person name="Jungbluth S."/>
            <person name="Walsh D.A."/>
            <person name="Denef V.J."/>
            <person name="McMahon K.D."/>
            <person name="Konstantinidis K.T."/>
            <person name="Eloe-Fadrosh E.A."/>
            <person name="Kyrpides N.C."/>
            <person name="Woyke T."/>
        </authorList>
    </citation>
    <scope>NUCLEOTIDE SEQUENCE</scope>
    <source>
        <strain evidence="6">GVMAG-M-3300020185-18</strain>
    </source>
</reference>
<dbReference type="EMBL" id="MN739317">
    <property type="protein sequence ID" value="QHS98502.1"/>
    <property type="molecule type" value="Genomic_DNA"/>
</dbReference>
<evidence type="ECO:0000256" key="1">
    <source>
        <dbReference type="ARBA" id="ARBA00022723"/>
    </source>
</evidence>
<feature type="compositionally biased region" description="Basic and acidic residues" evidence="4">
    <location>
        <begin position="446"/>
        <end position="465"/>
    </location>
</feature>
<dbReference type="PROSITE" id="PS50199">
    <property type="entry name" value="ZF_RANBP2_2"/>
    <property type="match status" value="1"/>
</dbReference>
<proteinExistence type="predicted"/>
<dbReference type="InterPro" id="IPR001876">
    <property type="entry name" value="Znf_RanBP2"/>
</dbReference>
<evidence type="ECO:0000256" key="2">
    <source>
        <dbReference type="ARBA" id="ARBA00022771"/>
    </source>
</evidence>
<keyword evidence="3" id="KW-0862">Zinc</keyword>
<evidence type="ECO:0000256" key="3">
    <source>
        <dbReference type="ARBA" id="ARBA00022833"/>
    </source>
</evidence>
<organism evidence="6">
    <name type="scientific">viral metagenome</name>
    <dbReference type="NCBI Taxonomy" id="1070528"/>
    <lineage>
        <taxon>unclassified sequences</taxon>
        <taxon>metagenomes</taxon>
        <taxon>organismal metagenomes</taxon>
    </lineage>
</organism>
<dbReference type="GO" id="GO:0008270">
    <property type="term" value="F:zinc ion binding"/>
    <property type="evidence" value="ECO:0007669"/>
    <property type="project" value="UniProtKB-KW"/>
</dbReference>
<keyword evidence="2" id="KW-0863">Zinc-finger</keyword>
<keyword evidence="1" id="KW-0479">Metal-binding</keyword>